<dbReference type="AlphaFoldDB" id="A0A2T9JUV6"/>
<dbReference type="SUPFAM" id="SSF50715">
    <property type="entry name" value="Ribosomal protein L25-like"/>
    <property type="match status" value="1"/>
</dbReference>
<keyword evidence="2 5" id="KW-0694">RNA-binding</keyword>
<comment type="subunit">
    <text evidence="5">Part of the 50S ribosomal subunit; part of the 5S rRNA/L5/L18/L25 subcomplex. Contacts the 5S rRNA. Binds to the 5S rRNA independently of L5 and L18.</text>
</comment>
<dbReference type="Gene3D" id="2.40.240.10">
    <property type="entry name" value="Ribosomal Protein L25, Chain P"/>
    <property type="match status" value="1"/>
</dbReference>
<evidence type="ECO:0000313" key="8">
    <source>
        <dbReference type="EMBL" id="PVM87502.1"/>
    </source>
</evidence>
<dbReference type="InterPro" id="IPR037121">
    <property type="entry name" value="Ribosomal_bL25_C"/>
</dbReference>
<comment type="function">
    <text evidence="5">This is one of the proteins that binds to the 5S RNA in the ribosome where it forms part of the central protuberance.</text>
</comment>
<comment type="caution">
    <text evidence="8">The sequence shown here is derived from an EMBL/GenBank/DDBJ whole genome shotgun (WGS) entry which is preliminary data.</text>
</comment>
<dbReference type="PANTHER" id="PTHR33284:SF1">
    <property type="entry name" value="RIBOSOMAL PROTEIN L25_GLN-TRNA SYNTHETASE, ANTI-CODON-BINDING DOMAIN-CONTAINING PROTEIN"/>
    <property type="match status" value="1"/>
</dbReference>
<dbReference type="Pfam" id="PF01386">
    <property type="entry name" value="Ribosomal_L25p"/>
    <property type="match status" value="1"/>
</dbReference>
<dbReference type="NCBIfam" id="TIGR00731">
    <property type="entry name" value="bL25_bact_ctc"/>
    <property type="match status" value="1"/>
</dbReference>
<dbReference type="InterPro" id="IPR029751">
    <property type="entry name" value="Ribosomal_L25_dom"/>
</dbReference>
<dbReference type="GO" id="GO:0003735">
    <property type="term" value="F:structural constituent of ribosome"/>
    <property type="evidence" value="ECO:0007669"/>
    <property type="project" value="InterPro"/>
</dbReference>
<keyword evidence="1 5" id="KW-0699">rRNA-binding</keyword>
<organism evidence="8 9">
    <name type="scientific">Caulobacter radicis</name>
    <dbReference type="NCBI Taxonomy" id="2172650"/>
    <lineage>
        <taxon>Bacteria</taxon>
        <taxon>Pseudomonadati</taxon>
        <taxon>Pseudomonadota</taxon>
        <taxon>Alphaproteobacteria</taxon>
        <taxon>Caulobacterales</taxon>
        <taxon>Caulobacteraceae</taxon>
        <taxon>Caulobacter</taxon>
    </lineage>
</organism>
<dbReference type="HAMAP" id="MF_01334">
    <property type="entry name" value="Ribosomal_bL25_CTC"/>
    <property type="match status" value="1"/>
</dbReference>
<feature type="domain" description="Large ribosomal subunit protein bL25 beta" evidence="7">
    <location>
        <begin position="102"/>
        <end position="184"/>
    </location>
</feature>
<dbReference type="CDD" id="cd00495">
    <property type="entry name" value="Ribosomal_L25_TL5_CTC"/>
    <property type="match status" value="1"/>
</dbReference>
<dbReference type="Proteomes" id="UP000244913">
    <property type="component" value="Unassembled WGS sequence"/>
</dbReference>
<evidence type="ECO:0000313" key="9">
    <source>
        <dbReference type="Proteomes" id="UP000244913"/>
    </source>
</evidence>
<gene>
    <name evidence="5" type="primary">rplY</name>
    <name evidence="5" type="synonym">ctc</name>
    <name evidence="8" type="ORF">DDF65_03760</name>
</gene>
<keyword evidence="4 5" id="KW-0687">Ribonucleoprotein</keyword>
<feature type="domain" description="Large ribosomal subunit protein bL25 L25" evidence="6">
    <location>
        <begin position="6"/>
        <end position="93"/>
    </location>
</feature>
<dbReference type="NCBIfam" id="NF004128">
    <property type="entry name" value="PRK05618.1-2"/>
    <property type="match status" value="1"/>
</dbReference>
<accession>A0A2T9JUV6</accession>
<sequence>MADIILNVEIRERAGTGGARETRRAGLVPGVLYGGDKDPVNVAVKSNEFRKALYTGKLLGHLVTLQHGEEKQSVIAKSVQFHPVTDEPIHFDLFRVGEHQLIKIEVPVHFKNHETSVGLKKGGSLEVIRHTVELACPADQIPEELVIDLASHDIGDTIRISEVKLPEGVKPAVDRDFVIATLKASAAAQSGEGDTTVEG</sequence>
<evidence type="ECO:0000256" key="5">
    <source>
        <dbReference type="HAMAP-Rule" id="MF_01334"/>
    </source>
</evidence>
<evidence type="ECO:0000259" key="7">
    <source>
        <dbReference type="Pfam" id="PF14693"/>
    </source>
</evidence>
<dbReference type="GO" id="GO:0006412">
    <property type="term" value="P:translation"/>
    <property type="evidence" value="ECO:0007669"/>
    <property type="project" value="UniProtKB-UniRule"/>
</dbReference>
<dbReference type="GO" id="GO:0022625">
    <property type="term" value="C:cytosolic large ribosomal subunit"/>
    <property type="evidence" value="ECO:0007669"/>
    <property type="project" value="TreeGrafter"/>
</dbReference>
<reference evidence="8 9" key="1">
    <citation type="submission" date="2018-04" db="EMBL/GenBank/DDBJ databases">
        <title>The genome sequence of Caulobacter sp. 736.</title>
        <authorList>
            <person name="Gao J."/>
            <person name="Sun J."/>
        </authorList>
    </citation>
    <scope>NUCLEOTIDE SEQUENCE [LARGE SCALE GENOMIC DNA]</scope>
    <source>
        <strain evidence="8 9">736</strain>
    </source>
</reference>
<comment type="similarity">
    <text evidence="5">Belongs to the bacterial ribosomal protein bL25 family. CTC subfamily.</text>
</comment>
<dbReference type="Pfam" id="PF14693">
    <property type="entry name" value="Ribosomal_TL5_C"/>
    <property type="match status" value="1"/>
</dbReference>
<keyword evidence="9" id="KW-1185">Reference proteome</keyword>
<dbReference type="Gene3D" id="2.170.120.20">
    <property type="entry name" value="Ribosomal protein L25, beta domain"/>
    <property type="match status" value="1"/>
</dbReference>
<evidence type="ECO:0000256" key="1">
    <source>
        <dbReference type="ARBA" id="ARBA00022730"/>
    </source>
</evidence>
<dbReference type="InterPro" id="IPR020930">
    <property type="entry name" value="Ribosomal_uL5_bac-type"/>
</dbReference>
<name>A0A2T9JUV6_9CAUL</name>
<dbReference type="PANTHER" id="PTHR33284">
    <property type="entry name" value="RIBOSOMAL PROTEIN L25/GLN-TRNA SYNTHETASE, ANTI-CODON-BINDING DOMAIN-CONTAINING PROTEIN"/>
    <property type="match status" value="1"/>
</dbReference>
<proteinExistence type="inferred from homology"/>
<dbReference type="InterPro" id="IPR020057">
    <property type="entry name" value="Ribosomal_bL25_b-dom"/>
</dbReference>
<evidence type="ECO:0000256" key="3">
    <source>
        <dbReference type="ARBA" id="ARBA00022980"/>
    </source>
</evidence>
<dbReference type="InterPro" id="IPR011035">
    <property type="entry name" value="Ribosomal_bL25/Gln-tRNA_synth"/>
</dbReference>
<evidence type="ECO:0000259" key="6">
    <source>
        <dbReference type="Pfam" id="PF01386"/>
    </source>
</evidence>
<dbReference type="InterPro" id="IPR001021">
    <property type="entry name" value="Ribosomal_bL25_long"/>
</dbReference>
<dbReference type="GO" id="GO:0008097">
    <property type="term" value="F:5S rRNA binding"/>
    <property type="evidence" value="ECO:0007669"/>
    <property type="project" value="InterPro"/>
</dbReference>
<evidence type="ECO:0000256" key="2">
    <source>
        <dbReference type="ARBA" id="ARBA00022884"/>
    </source>
</evidence>
<protein>
    <recommendedName>
        <fullName evidence="5">Large ribosomal subunit protein bL25</fullName>
    </recommendedName>
    <alternativeName>
        <fullName evidence="5">General stress protein CTC</fullName>
    </alternativeName>
</protein>
<evidence type="ECO:0000256" key="4">
    <source>
        <dbReference type="ARBA" id="ARBA00023274"/>
    </source>
</evidence>
<dbReference type="InterPro" id="IPR020056">
    <property type="entry name" value="Rbsml_bL25/Gln-tRNA_synth_N"/>
</dbReference>
<dbReference type="EMBL" id="QDKP01000012">
    <property type="protein sequence ID" value="PVM87502.1"/>
    <property type="molecule type" value="Genomic_DNA"/>
</dbReference>
<keyword evidence="3 5" id="KW-0689">Ribosomal protein</keyword>
<dbReference type="RefSeq" id="WP_116564784.1">
    <property type="nucleotide sequence ID" value="NZ_QDKP01000012.1"/>
</dbReference>